<organism evidence="1 2">
    <name type="scientific">Rodentibacter pneumotropicus</name>
    <dbReference type="NCBI Taxonomy" id="758"/>
    <lineage>
        <taxon>Bacteria</taxon>
        <taxon>Pseudomonadati</taxon>
        <taxon>Pseudomonadota</taxon>
        <taxon>Gammaproteobacteria</taxon>
        <taxon>Pasteurellales</taxon>
        <taxon>Pasteurellaceae</taxon>
        <taxon>Rodentibacter</taxon>
    </lineage>
</organism>
<dbReference type="Proteomes" id="UP000310576">
    <property type="component" value="Unassembled WGS sequence"/>
</dbReference>
<proteinExistence type="predicted"/>
<dbReference type="AlphaFoldDB" id="A0A4S2QHY2"/>
<evidence type="ECO:0000313" key="2">
    <source>
        <dbReference type="Proteomes" id="UP000310576"/>
    </source>
</evidence>
<dbReference type="EMBL" id="QXNG01000023">
    <property type="protein sequence ID" value="THA16813.1"/>
    <property type="molecule type" value="Genomic_DNA"/>
</dbReference>
<protein>
    <submittedName>
        <fullName evidence="1">Uncharacterized protein</fullName>
    </submittedName>
</protein>
<gene>
    <name evidence="1" type="ORF">D3M76_02740</name>
</gene>
<accession>A0A4S2QHY2</accession>
<dbReference type="RefSeq" id="WP_136125615.1">
    <property type="nucleotide sequence ID" value="NZ_CAJUGY010000012.1"/>
</dbReference>
<reference evidence="1 2" key="1">
    <citation type="journal article" date="2019" name="Vet. Microbiol.">
        <title>Development of multi locus sequence typing (MLST) of Rodentibacter pneumotropicus.</title>
        <authorList>
            <person name="Adhikary S."/>
            <person name="Bisgaard M."/>
            <person name="Boot R."/>
            <person name="Benga L."/>
            <person name="Nicklas W."/>
            <person name="Christensen H."/>
        </authorList>
    </citation>
    <scope>NUCLEOTIDE SEQUENCE [LARGE SCALE GENOMIC DNA]</scope>
    <source>
        <strain evidence="1 2">1596_07</strain>
    </source>
</reference>
<sequence>MIIEMPTTKQVNAKYLKIDIPIRYGDEDMPYDFPLRENDNWVATVDLDTSKIENWPQGKSGSFCTKVCDEGTYSLLDEDKEVIAKIDQNYVPNDVVPGEHGDYIDLKIDENGIITNMPEKLNFEVFFRSDD</sequence>
<comment type="caution">
    <text evidence="1">The sequence shown here is derived from an EMBL/GenBank/DDBJ whole genome shotgun (WGS) entry which is preliminary data.</text>
</comment>
<evidence type="ECO:0000313" key="1">
    <source>
        <dbReference type="EMBL" id="THA16813.1"/>
    </source>
</evidence>
<name>A0A4S2QHY2_9PAST</name>